<dbReference type="PANTHER" id="PTHR38340:SF1">
    <property type="entry name" value="S-LAYER PROTEIN"/>
    <property type="match status" value="1"/>
</dbReference>
<comment type="caution">
    <text evidence="3">The sequence shown here is derived from an EMBL/GenBank/DDBJ whole genome shotgun (WGS) entry which is preliminary data.</text>
</comment>
<dbReference type="GO" id="GO:0005576">
    <property type="term" value="C:extracellular region"/>
    <property type="evidence" value="ECO:0007669"/>
    <property type="project" value="UniProtKB-SubCell"/>
</dbReference>
<dbReference type="InterPro" id="IPR018511">
    <property type="entry name" value="Hemolysin-typ_Ca-bd_CS"/>
</dbReference>
<keyword evidence="4" id="KW-1185">Reference proteome</keyword>
<organism evidence="3 4">
    <name type="scientific">Chroogloeocystis siderophila 5.2 s.c.1</name>
    <dbReference type="NCBI Taxonomy" id="247279"/>
    <lineage>
        <taxon>Bacteria</taxon>
        <taxon>Bacillati</taxon>
        <taxon>Cyanobacteriota</taxon>
        <taxon>Cyanophyceae</taxon>
        <taxon>Oscillatoriophycideae</taxon>
        <taxon>Chroococcales</taxon>
        <taxon>Chroococcaceae</taxon>
        <taxon>Chroogloeocystis</taxon>
    </lineage>
</organism>
<dbReference type="InterPro" id="IPR050557">
    <property type="entry name" value="RTX_toxin/Mannuronan_C5-epim"/>
</dbReference>
<evidence type="ECO:0000313" key="3">
    <source>
        <dbReference type="EMBL" id="OKH25099.1"/>
    </source>
</evidence>
<dbReference type="SUPFAM" id="SSF51120">
    <property type="entry name" value="beta-Roll"/>
    <property type="match status" value="3"/>
</dbReference>
<protein>
    <recommendedName>
        <fullName evidence="5">Calcium-binding protein</fullName>
    </recommendedName>
</protein>
<dbReference type="PANTHER" id="PTHR38340">
    <property type="entry name" value="S-LAYER PROTEIN"/>
    <property type="match status" value="1"/>
</dbReference>
<proteinExistence type="predicted"/>
<dbReference type="GO" id="GO:0005509">
    <property type="term" value="F:calcium ion binding"/>
    <property type="evidence" value="ECO:0007669"/>
    <property type="project" value="InterPro"/>
</dbReference>
<dbReference type="EMBL" id="MRCC01000011">
    <property type="protein sequence ID" value="OKH25099.1"/>
    <property type="molecule type" value="Genomic_DNA"/>
</dbReference>
<name>A0A1U7HNF4_9CHRO</name>
<gene>
    <name evidence="3" type="ORF">NIES1031_14765</name>
</gene>
<sequence>MGGNDTLNGGIGDDYLAGGSGNDNLFGEAKDNPDIFVPRGNDTLDGGIGNDGLSGGDGNDVMYGGVGNDGLGGNDGSDILYGGDGNDTLNAGTTYVEYNYYLGDSTSDFLYGGDGYDTYIVGDQFDDEIIEAANAGIDTVIAYTNYQLTANVENLILRGNRATTAIGNNLNNTITGNSNSNTLIGGGGNDIINVGNDIPTSLGEDILYGGDGNDTLYSSSYSRLFNGNYYSQDEDTLYGGSGDDVLYPAIGCVAYGGSGNDTLSGALQSGNVGGVGDDTYFVGREIVTAYDPFNGVPYDVVITVGITEEANAGIDTVYASYDYTLFNNFENLVLTHDATIGNGNSVNNTLTGNSLNNVLDGKAGNDTLIGLAGNDTLIGGEGNDILTSKQGNDRLIGGKGIDELYGGAGNDTLSFKRLDGGGSTDTLAVDGSGVFVDLTTLPNNRIQGIEIIDLTGTGNNSLKLTRLDLLDLSNTTNQLIVNGNAGDAVTSTRQRWLSGGTTTLNGILYDCYTSGAATLLVDADITQTIS</sequence>
<dbReference type="Pfam" id="PF00353">
    <property type="entry name" value="HemolysinCabind"/>
    <property type="match status" value="10"/>
</dbReference>
<dbReference type="STRING" id="247279.NIES1031_14765"/>
<dbReference type="AlphaFoldDB" id="A0A1U7HNF4"/>
<comment type="subcellular location">
    <subcellularLocation>
        <location evidence="1">Secreted</location>
    </subcellularLocation>
</comment>
<accession>A0A1U7HNF4</accession>
<reference evidence="3 4" key="1">
    <citation type="submission" date="2016-11" db="EMBL/GenBank/DDBJ databases">
        <title>Draft Genome Sequences of Nine Cyanobacterial Strains from Diverse Habitats.</title>
        <authorList>
            <person name="Zhu T."/>
            <person name="Hou S."/>
            <person name="Lu X."/>
            <person name="Hess W.R."/>
        </authorList>
    </citation>
    <scope>NUCLEOTIDE SEQUENCE [LARGE SCALE GENOMIC DNA]</scope>
    <source>
        <strain evidence="3 4">5.2 s.c.1</strain>
    </source>
</reference>
<evidence type="ECO:0000256" key="1">
    <source>
        <dbReference type="ARBA" id="ARBA00004613"/>
    </source>
</evidence>
<dbReference type="InterPro" id="IPR011049">
    <property type="entry name" value="Serralysin-like_metalloprot_C"/>
</dbReference>
<dbReference type="Gene3D" id="2.150.10.10">
    <property type="entry name" value="Serralysin-like metalloprotease, C-terminal"/>
    <property type="match status" value="4"/>
</dbReference>
<dbReference type="Proteomes" id="UP000185984">
    <property type="component" value="Unassembled WGS sequence"/>
</dbReference>
<keyword evidence="2" id="KW-0964">Secreted</keyword>
<dbReference type="PRINTS" id="PR00313">
    <property type="entry name" value="CABNDNGRPT"/>
</dbReference>
<evidence type="ECO:0008006" key="5">
    <source>
        <dbReference type="Google" id="ProtNLM"/>
    </source>
</evidence>
<dbReference type="InterPro" id="IPR001343">
    <property type="entry name" value="Hemolysn_Ca-bd"/>
</dbReference>
<evidence type="ECO:0000256" key="2">
    <source>
        <dbReference type="ARBA" id="ARBA00022525"/>
    </source>
</evidence>
<evidence type="ECO:0000313" key="4">
    <source>
        <dbReference type="Proteomes" id="UP000185984"/>
    </source>
</evidence>
<dbReference type="PROSITE" id="PS00330">
    <property type="entry name" value="HEMOLYSIN_CALCIUM"/>
    <property type="match status" value="3"/>
</dbReference>